<organism evidence="1 2">
    <name type="scientific">Aquimarina aggregata</name>
    <dbReference type="NCBI Taxonomy" id="1642818"/>
    <lineage>
        <taxon>Bacteria</taxon>
        <taxon>Pseudomonadati</taxon>
        <taxon>Bacteroidota</taxon>
        <taxon>Flavobacteriia</taxon>
        <taxon>Flavobacteriales</taxon>
        <taxon>Flavobacteriaceae</taxon>
        <taxon>Aquimarina</taxon>
    </lineage>
</organism>
<dbReference type="Proteomes" id="UP000076715">
    <property type="component" value="Unassembled WGS sequence"/>
</dbReference>
<dbReference type="STRING" id="1642818.AWE51_21525"/>
<dbReference type="AlphaFoldDB" id="A0A163BNI3"/>
<dbReference type="EMBL" id="LQRT01000004">
    <property type="protein sequence ID" value="KZS41587.1"/>
    <property type="molecule type" value="Genomic_DNA"/>
</dbReference>
<keyword evidence="2" id="KW-1185">Reference proteome</keyword>
<dbReference type="Pfam" id="PF20420">
    <property type="entry name" value="DUF6702"/>
    <property type="match status" value="1"/>
</dbReference>
<proteinExistence type="predicted"/>
<evidence type="ECO:0008006" key="3">
    <source>
        <dbReference type="Google" id="ProtNLM"/>
    </source>
</evidence>
<reference evidence="1 2" key="1">
    <citation type="submission" date="2016-01" db="EMBL/GenBank/DDBJ databases">
        <title>The draft genome sequence of Aquimarina sp. RZW4-3-2.</title>
        <authorList>
            <person name="Wang Y."/>
        </authorList>
    </citation>
    <scope>NUCLEOTIDE SEQUENCE [LARGE SCALE GENOMIC DNA]</scope>
    <source>
        <strain evidence="1 2">RZW4-3-2</strain>
    </source>
</reference>
<evidence type="ECO:0000313" key="2">
    <source>
        <dbReference type="Proteomes" id="UP000076715"/>
    </source>
</evidence>
<sequence>MKLSTKFYTIWLLVNVVFFSTSFTSSHPIKLTSSLIEYNPKTSRLQIECRVFIDDFTYSIDGTFTNNINLSNLSKEDKKGIERYFEKFYPITINDHRFPLKYENSKVLEEHNVFILKFSQEVLPIKKGDQLCVENTLFFEEFAFMQTNMITVRVPPFINENYFEATFDDFSLPINL</sequence>
<protein>
    <recommendedName>
        <fullName evidence="3">Peptidase E</fullName>
    </recommendedName>
</protein>
<dbReference type="RefSeq" id="WP_066311953.1">
    <property type="nucleotide sequence ID" value="NZ_LQRT01000004.1"/>
</dbReference>
<accession>A0A163BNI3</accession>
<comment type="caution">
    <text evidence="1">The sequence shown here is derived from an EMBL/GenBank/DDBJ whole genome shotgun (WGS) entry which is preliminary data.</text>
</comment>
<evidence type="ECO:0000313" key="1">
    <source>
        <dbReference type="EMBL" id="KZS41587.1"/>
    </source>
</evidence>
<dbReference type="OrthoDB" id="5735516at2"/>
<dbReference type="InterPro" id="IPR046525">
    <property type="entry name" value="DUF6702"/>
</dbReference>
<name>A0A163BNI3_9FLAO</name>
<gene>
    <name evidence="1" type="ORF">AWE51_21525</name>
</gene>